<gene>
    <name evidence="2" type="ORF">UFOPK3720_00163</name>
</gene>
<evidence type="ECO:0000256" key="1">
    <source>
        <dbReference type="ARBA" id="ARBA00022801"/>
    </source>
</evidence>
<dbReference type="Pfam" id="PF00300">
    <property type="entry name" value="His_Phos_1"/>
    <property type="match status" value="1"/>
</dbReference>
<dbReference type="InterPro" id="IPR029033">
    <property type="entry name" value="His_PPase_superfam"/>
</dbReference>
<dbReference type="GO" id="GO:0016787">
    <property type="term" value="F:hydrolase activity"/>
    <property type="evidence" value="ECO:0007669"/>
    <property type="project" value="UniProtKB-KW"/>
</dbReference>
<dbReference type="SUPFAM" id="SSF53254">
    <property type="entry name" value="Phosphoglycerate mutase-like"/>
    <property type="match status" value="1"/>
</dbReference>
<dbReference type="Gene3D" id="3.40.50.1240">
    <property type="entry name" value="Phosphoglycerate mutase-like"/>
    <property type="match status" value="1"/>
</dbReference>
<dbReference type="AlphaFoldDB" id="A0A6J7HJ03"/>
<dbReference type="InterPro" id="IPR013078">
    <property type="entry name" value="His_Pase_superF_clade-1"/>
</dbReference>
<name>A0A6J7HJ03_9ZZZZ</name>
<protein>
    <submittedName>
        <fullName evidence="2">Unannotated protein</fullName>
    </submittedName>
</protein>
<dbReference type="CDD" id="cd07067">
    <property type="entry name" value="HP_PGM_like"/>
    <property type="match status" value="1"/>
</dbReference>
<evidence type="ECO:0000313" key="2">
    <source>
        <dbReference type="EMBL" id="CAB4919844.1"/>
    </source>
</evidence>
<organism evidence="2">
    <name type="scientific">freshwater metagenome</name>
    <dbReference type="NCBI Taxonomy" id="449393"/>
    <lineage>
        <taxon>unclassified sequences</taxon>
        <taxon>metagenomes</taxon>
        <taxon>ecological metagenomes</taxon>
    </lineage>
</organism>
<dbReference type="PANTHER" id="PTHR20935">
    <property type="entry name" value="PHOSPHOGLYCERATE MUTASE-RELATED"/>
    <property type="match status" value="1"/>
</dbReference>
<dbReference type="PANTHER" id="PTHR20935:SF1">
    <property type="entry name" value="SLL1549 PROTEIN"/>
    <property type="match status" value="1"/>
</dbReference>
<dbReference type="SMART" id="SM00855">
    <property type="entry name" value="PGAM"/>
    <property type="match status" value="1"/>
</dbReference>
<reference evidence="2" key="1">
    <citation type="submission" date="2020-05" db="EMBL/GenBank/DDBJ databases">
        <authorList>
            <person name="Chiriac C."/>
            <person name="Salcher M."/>
            <person name="Ghai R."/>
            <person name="Kavagutti S V."/>
        </authorList>
    </citation>
    <scope>NUCLEOTIDE SEQUENCE</scope>
</reference>
<dbReference type="EMBL" id="CAFBNB010000017">
    <property type="protein sequence ID" value="CAB4919844.1"/>
    <property type="molecule type" value="Genomic_DNA"/>
</dbReference>
<proteinExistence type="predicted"/>
<keyword evidence="1" id="KW-0378">Hydrolase</keyword>
<accession>A0A6J7HJ03</accession>
<dbReference type="InterPro" id="IPR051021">
    <property type="entry name" value="Mito_Ser/Thr_phosphatase"/>
</dbReference>
<sequence>MLMAESIPKVPSRLILLRHAKSDYPPGVADHDRPLNERGRRDASAAGAWIAEHRDELFDGTAVALVSSALRAQETWGRIAEHLTDLPSMTEPRLYEAACSTLMTIADASGADTVLVVAHNPTIQETASFLAAPGGLGLLDRVRSKYPTCGLAVLDLSATDPWAGGSADLAAFEVPRG</sequence>